<protein>
    <recommendedName>
        <fullName evidence="3">HEAT repeat domain-containing protein</fullName>
    </recommendedName>
</protein>
<dbReference type="RefSeq" id="WP_345766886.1">
    <property type="nucleotide sequence ID" value="NZ_CP154834.1"/>
</dbReference>
<dbReference type="EMBL" id="CP154834">
    <property type="protein sequence ID" value="XAO74983.1"/>
    <property type="molecule type" value="Genomic_DNA"/>
</dbReference>
<sequence>MEYLKFAVNTLIQYTDESYLPAQKGPLSDYGSYNWNDNKYYYTVVDYPECYRSPLLTVILFGNDRSRKMGSNLEFYIKKERFYSTEYYYQPSKMTKVEQNTTASEEGSENKESGSLDQIISVFKTIFGSPKEKASISPKLAEPVIKKEEKPARPELYPEFWDQIPEAYIQLLMQGKMDLVMKFAYGNVSAHPKYKDLLQKTDAEMMVVLFNKSYEYPQNFGMDALYEKQEELKQNEGFVVKLLVCESKEARNWSVTTINNNVGNFLDSTDFIMYLMLNSRKESDEFINDLLQKVSLSEEKQKILLGKVIIQLLSLENTEGNNTVAESAAKKLRITSLAHFSSIGWEIIAQLLTSSLNNNSFLASEILLSKSEKYPLAEIPVSVIELLLNNTNETIRTNGIRILKQRPEEEICKNWPQLLELLSSGYQDVVECIFR</sequence>
<dbReference type="Proteomes" id="UP001463665">
    <property type="component" value="Chromosome"/>
</dbReference>
<evidence type="ECO:0000313" key="1">
    <source>
        <dbReference type="EMBL" id="XAO74983.1"/>
    </source>
</evidence>
<organism evidence="1 2">
    <name type="scientific">Chryseobacterium endophyticum</name>
    <dbReference type="NCBI Taxonomy" id="1854762"/>
    <lineage>
        <taxon>Bacteria</taxon>
        <taxon>Pseudomonadati</taxon>
        <taxon>Bacteroidota</taxon>
        <taxon>Flavobacteriia</taxon>
        <taxon>Flavobacteriales</taxon>
        <taxon>Weeksellaceae</taxon>
        <taxon>Chryseobacterium group</taxon>
        <taxon>Chryseobacterium</taxon>
    </lineage>
</organism>
<evidence type="ECO:0000313" key="2">
    <source>
        <dbReference type="Proteomes" id="UP001463665"/>
    </source>
</evidence>
<keyword evidence="2" id="KW-1185">Reference proteome</keyword>
<evidence type="ECO:0008006" key="3">
    <source>
        <dbReference type="Google" id="ProtNLM"/>
    </source>
</evidence>
<gene>
    <name evidence="1" type="ORF">AAFP95_02925</name>
</gene>
<dbReference type="AlphaFoldDB" id="A0AAU6WQY1"/>
<reference evidence="1 2" key="1">
    <citation type="submission" date="2024-04" db="EMBL/GenBank/DDBJ databases">
        <title>Genome sequencing and assembly of rice foliar adapted Chryseobacterium endophyticum OsEnb-ALM-A6.</title>
        <authorList>
            <person name="Kumar S."/>
            <person name="Javed M."/>
            <person name="Chouhan V."/>
            <person name="Charishma K."/>
            <person name="Patel A."/>
            <person name="Kumar M."/>
            <person name="Sahu K.P."/>
            <person name="Kumar A."/>
        </authorList>
    </citation>
    <scope>NUCLEOTIDE SEQUENCE [LARGE SCALE GENOMIC DNA]</scope>
    <source>
        <strain evidence="1 2">OsEnb-ALM-A6</strain>
    </source>
</reference>
<name>A0AAU6WQY1_9FLAO</name>
<accession>A0AAU6WQY1</accession>
<proteinExistence type="predicted"/>